<dbReference type="InterPro" id="IPR025476">
    <property type="entry name" value="Helitron_helicase-like"/>
</dbReference>
<protein>
    <recommendedName>
        <fullName evidence="1">Helitron helicase-like domain-containing protein</fullName>
    </recommendedName>
</protein>
<dbReference type="Pfam" id="PF14214">
    <property type="entry name" value="Helitron_like_N"/>
    <property type="match status" value="1"/>
</dbReference>
<sequence>MGGNVDGNINDGKGPYIFRLNGQNHHKIGSLLPIDGHNPRFAQLYIFDTENEVKNRISVMNRSSKHNGIDKDVLQALVQMLDENNILVQSFRMARDRFQGSQVRDFKLRLIGTRSTDGREHNLPSASEIAAIIIGDFDPESGYRDIIVESKEGHLKRINELHPSFMPMQYPLLFPYGEDGFRLGILYREIDGRKKTKRTSVTMREYYAYRLQERESEGKTLHHGRRLFQQFVVDSYTCVEQSRLRYFRDKQKQLRSEVYHGLKDAVFRGDTTPASIGKRIVLPSSFTGGPRYMIQCYQDAMAICRWFGYPDLFITFTCNSKWPEIESFLSMHPGLKVEDRPDIVARVFKIKLNNLMHDLKRGSHFGRVLADDKHPTPAEIDKIISAEIPDALTEPEAYEAVSQFMIHGPCGAANTNSPCMIENKCKKHFPKKIYAETTIDEDGFPVYRRRDDGRTVEKNGIKLDNRFVVPYNKELLIKYQAHINVEWCNRSRSIKYLFKYINKGPDRGTFVLQENSDADPRSNSTQITEIDEIKTYLDCRYVSAIEACWRIFEV</sequence>
<evidence type="ECO:0000313" key="2">
    <source>
        <dbReference type="EMBL" id="SPC98826.1"/>
    </source>
</evidence>
<dbReference type="PANTHER" id="PTHR45786:SF74">
    <property type="entry name" value="ATP-DEPENDENT DNA HELICASE"/>
    <property type="match status" value="1"/>
</dbReference>
<reference evidence="2" key="1">
    <citation type="submission" date="2018-02" db="EMBL/GenBank/DDBJ databases">
        <authorList>
            <person name="Cohen D.B."/>
            <person name="Kent A.D."/>
        </authorList>
    </citation>
    <scope>NUCLEOTIDE SEQUENCE</scope>
</reference>
<evidence type="ECO:0000259" key="1">
    <source>
        <dbReference type="Pfam" id="PF14214"/>
    </source>
</evidence>
<gene>
    <name evidence="2" type="ORF">FSB_LOCUS26708</name>
</gene>
<organism evidence="2">
    <name type="scientific">Fagus sylvatica</name>
    <name type="common">Beechnut</name>
    <dbReference type="NCBI Taxonomy" id="28930"/>
    <lineage>
        <taxon>Eukaryota</taxon>
        <taxon>Viridiplantae</taxon>
        <taxon>Streptophyta</taxon>
        <taxon>Embryophyta</taxon>
        <taxon>Tracheophyta</taxon>
        <taxon>Spermatophyta</taxon>
        <taxon>Magnoliopsida</taxon>
        <taxon>eudicotyledons</taxon>
        <taxon>Gunneridae</taxon>
        <taxon>Pentapetalae</taxon>
        <taxon>rosids</taxon>
        <taxon>fabids</taxon>
        <taxon>Fagales</taxon>
        <taxon>Fagaceae</taxon>
        <taxon>Fagus</taxon>
    </lineage>
</organism>
<proteinExistence type="predicted"/>
<feature type="domain" description="Helitron helicase-like" evidence="1">
    <location>
        <begin position="206"/>
        <end position="369"/>
    </location>
</feature>
<dbReference type="AlphaFoldDB" id="A0A2N9G847"/>
<accession>A0A2N9G847</accession>
<dbReference type="EMBL" id="OIVN01001904">
    <property type="protein sequence ID" value="SPC98826.1"/>
    <property type="molecule type" value="Genomic_DNA"/>
</dbReference>
<dbReference type="PANTHER" id="PTHR45786">
    <property type="entry name" value="DNA BINDING PROTEIN-LIKE"/>
    <property type="match status" value="1"/>
</dbReference>
<name>A0A2N9G847_FAGSY</name>